<dbReference type="InterPro" id="IPR000524">
    <property type="entry name" value="Tscrpt_reg_HTH_GntR"/>
</dbReference>
<organism evidence="5 6">
    <name type="scientific">Tropicibacter oceani</name>
    <dbReference type="NCBI Taxonomy" id="3058420"/>
    <lineage>
        <taxon>Bacteria</taxon>
        <taxon>Pseudomonadati</taxon>
        <taxon>Pseudomonadota</taxon>
        <taxon>Alphaproteobacteria</taxon>
        <taxon>Rhodobacterales</taxon>
        <taxon>Roseobacteraceae</taxon>
        <taxon>Tropicibacter</taxon>
    </lineage>
</organism>
<keyword evidence="2" id="KW-0238">DNA-binding</keyword>
<evidence type="ECO:0000256" key="3">
    <source>
        <dbReference type="ARBA" id="ARBA00023163"/>
    </source>
</evidence>
<keyword evidence="6" id="KW-1185">Reference proteome</keyword>
<dbReference type="PANTHER" id="PTHR43537">
    <property type="entry name" value="TRANSCRIPTIONAL REGULATOR, GNTR FAMILY"/>
    <property type="match status" value="1"/>
</dbReference>
<dbReference type="InterPro" id="IPR011711">
    <property type="entry name" value="GntR_C"/>
</dbReference>
<dbReference type="Pfam" id="PF07729">
    <property type="entry name" value="FCD"/>
    <property type="match status" value="1"/>
</dbReference>
<dbReference type="SMART" id="SM00345">
    <property type="entry name" value="HTH_GNTR"/>
    <property type="match status" value="1"/>
</dbReference>
<evidence type="ECO:0000259" key="4">
    <source>
        <dbReference type="PROSITE" id="PS50949"/>
    </source>
</evidence>
<keyword evidence="3" id="KW-0804">Transcription</keyword>
<proteinExistence type="predicted"/>
<gene>
    <name evidence="5" type="ORF">QF118_01160</name>
</gene>
<accession>A0ABY8QHQ1</accession>
<dbReference type="Gene3D" id="1.10.10.10">
    <property type="entry name" value="Winged helix-like DNA-binding domain superfamily/Winged helix DNA-binding domain"/>
    <property type="match status" value="1"/>
</dbReference>
<evidence type="ECO:0000256" key="1">
    <source>
        <dbReference type="ARBA" id="ARBA00023015"/>
    </source>
</evidence>
<dbReference type="PROSITE" id="PS50949">
    <property type="entry name" value="HTH_GNTR"/>
    <property type="match status" value="1"/>
</dbReference>
<dbReference type="SUPFAM" id="SSF48008">
    <property type="entry name" value="GntR ligand-binding domain-like"/>
    <property type="match status" value="1"/>
</dbReference>
<dbReference type="InterPro" id="IPR036390">
    <property type="entry name" value="WH_DNA-bd_sf"/>
</dbReference>
<dbReference type="EMBL" id="CP124616">
    <property type="protein sequence ID" value="WGW04174.1"/>
    <property type="molecule type" value="Genomic_DNA"/>
</dbReference>
<evidence type="ECO:0000313" key="6">
    <source>
        <dbReference type="Proteomes" id="UP001241605"/>
    </source>
</evidence>
<dbReference type="InterPro" id="IPR036388">
    <property type="entry name" value="WH-like_DNA-bd_sf"/>
</dbReference>
<dbReference type="SMART" id="SM00895">
    <property type="entry name" value="FCD"/>
    <property type="match status" value="1"/>
</dbReference>
<reference evidence="5 6" key="1">
    <citation type="submission" date="2023-05" db="EMBL/GenBank/DDBJ databases">
        <title>YMD87, complete Genome.</title>
        <authorList>
            <person name="Zhang J."/>
            <person name="Xu X."/>
        </authorList>
    </citation>
    <scope>NUCLEOTIDE SEQUENCE [LARGE SCALE GENOMIC DNA]</scope>
    <source>
        <strain evidence="5 6">YMD87</strain>
    </source>
</reference>
<protein>
    <submittedName>
        <fullName evidence="5">GntR family transcriptional regulator</fullName>
    </submittedName>
</protein>
<dbReference type="SUPFAM" id="SSF46785">
    <property type="entry name" value="Winged helix' DNA-binding domain"/>
    <property type="match status" value="1"/>
</dbReference>
<dbReference type="Pfam" id="PF00392">
    <property type="entry name" value="GntR"/>
    <property type="match status" value="1"/>
</dbReference>
<evidence type="ECO:0000313" key="5">
    <source>
        <dbReference type="EMBL" id="WGW04174.1"/>
    </source>
</evidence>
<name>A0ABY8QHQ1_9RHOB</name>
<dbReference type="InterPro" id="IPR008920">
    <property type="entry name" value="TF_FadR/GntR_C"/>
</dbReference>
<keyword evidence="1" id="KW-0805">Transcription regulation</keyword>
<dbReference type="PANTHER" id="PTHR43537:SF39">
    <property type="entry name" value="HTH-TYPE TRANSCRIPTIONAL REGULATOR MCBR"/>
    <property type="match status" value="1"/>
</dbReference>
<dbReference type="RefSeq" id="WP_282300805.1">
    <property type="nucleotide sequence ID" value="NZ_CP124616.1"/>
</dbReference>
<dbReference type="Proteomes" id="UP001241605">
    <property type="component" value="Chromosome"/>
</dbReference>
<evidence type="ECO:0000256" key="2">
    <source>
        <dbReference type="ARBA" id="ARBA00023125"/>
    </source>
</evidence>
<feature type="domain" description="HTH gntR-type" evidence="4">
    <location>
        <begin position="13"/>
        <end position="80"/>
    </location>
</feature>
<dbReference type="Gene3D" id="1.20.120.530">
    <property type="entry name" value="GntR ligand-binding domain-like"/>
    <property type="match status" value="1"/>
</dbReference>
<sequence length="222" mass="24281">MNIQAESTRRAGLPVHETVYRRLRDMILFGEMAPGQAVTIQGLVDETGAGMTPVREALRRLTAEGALEAFGNRRIAVPVLRPDCIAELVTARVAVEPILARQAAARIDDEVIAQLAAIDDRLDLAISQGDIRLYLQENHRFHARLNQVAQAPILTAIVDSLWLRFGPSLRVVCGQIGTRSLPDRHKDLVQALQARDPEAAAQAIEEDVVQGMEMIMAGLTAP</sequence>